<accession>A0A0B7AL58</accession>
<feature type="compositionally biased region" description="Basic and acidic residues" evidence="1">
    <location>
        <begin position="15"/>
        <end position="33"/>
    </location>
</feature>
<organism evidence="2">
    <name type="scientific">Arion vulgaris</name>
    <dbReference type="NCBI Taxonomy" id="1028688"/>
    <lineage>
        <taxon>Eukaryota</taxon>
        <taxon>Metazoa</taxon>
        <taxon>Spiralia</taxon>
        <taxon>Lophotrochozoa</taxon>
        <taxon>Mollusca</taxon>
        <taxon>Gastropoda</taxon>
        <taxon>Heterobranchia</taxon>
        <taxon>Euthyneura</taxon>
        <taxon>Panpulmonata</taxon>
        <taxon>Eupulmonata</taxon>
        <taxon>Stylommatophora</taxon>
        <taxon>Helicina</taxon>
        <taxon>Arionoidea</taxon>
        <taxon>Arionidae</taxon>
        <taxon>Arion</taxon>
    </lineage>
</organism>
<feature type="region of interest" description="Disordered" evidence="1">
    <location>
        <begin position="290"/>
        <end position="322"/>
    </location>
</feature>
<evidence type="ECO:0000313" key="2">
    <source>
        <dbReference type="EMBL" id="CEK81307.1"/>
    </source>
</evidence>
<feature type="region of interest" description="Disordered" evidence="1">
    <location>
        <begin position="1"/>
        <end position="64"/>
    </location>
</feature>
<gene>
    <name evidence="2" type="primary">ORF125386</name>
</gene>
<sequence>MDEDEMEKDEEDDEKTNVVDELKSETLTEKLDEKAEEEVDSDKKVRQFNDKETNNDEPKSSVEIDVNIEIHEKKELVDSLKKDEPVGKSTCDVIKSPYVIKRKRMSVYVTEVKHVLQEIKSSVCYTEEDLKLEAELESDVMKVKTVPETIVDLVHIESLVKELPKEMNLNDKIDKDRKIEQVDKISEEIAAVIAMEQNNLQLKKVESEPERKDVLPEKVKTVRGKKNVAKDGKKSARGSDIVAGNIILELSSSVEQILPLAVPPSGKVEPSPYDFDAEVDTPWHPEITKKWEPSQKATVVKDRKESPTVSEEGDENDKKVKKKVKKKCISPDLLEISYMCQ</sequence>
<evidence type="ECO:0000256" key="1">
    <source>
        <dbReference type="SAM" id="MobiDB-lite"/>
    </source>
</evidence>
<protein>
    <submittedName>
        <fullName evidence="2">Uncharacterized protein</fullName>
    </submittedName>
</protein>
<feature type="compositionally biased region" description="Acidic residues" evidence="1">
    <location>
        <begin position="1"/>
        <end position="14"/>
    </location>
</feature>
<feature type="compositionally biased region" description="Basic and acidic residues" evidence="1">
    <location>
        <begin position="41"/>
        <end position="64"/>
    </location>
</feature>
<dbReference type="AlphaFoldDB" id="A0A0B7AL58"/>
<feature type="compositionally biased region" description="Basic and acidic residues" evidence="1">
    <location>
        <begin position="290"/>
        <end position="306"/>
    </location>
</feature>
<reference evidence="2" key="1">
    <citation type="submission" date="2014-12" db="EMBL/GenBank/DDBJ databases">
        <title>Insight into the proteome of Arion vulgaris.</title>
        <authorList>
            <person name="Aradska J."/>
            <person name="Bulat T."/>
            <person name="Smidak R."/>
            <person name="Sarate P."/>
            <person name="Gangsoo J."/>
            <person name="Sialana F."/>
            <person name="Bilban M."/>
            <person name="Lubec G."/>
        </authorList>
    </citation>
    <scope>NUCLEOTIDE SEQUENCE</scope>
    <source>
        <tissue evidence="2">Skin</tissue>
    </source>
</reference>
<proteinExistence type="predicted"/>
<name>A0A0B7AL58_9EUPU</name>
<dbReference type="EMBL" id="HACG01034442">
    <property type="protein sequence ID" value="CEK81307.1"/>
    <property type="molecule type" value="Transcribed_RNA"/>
</dbReference>